<keyword evidence="4" id="KW-0677">Repeat</keyword>
<accession>A0A7M7RDL5</accession>
<dbReference type="SUPFAM" id="SSF57196">
    <property type="entry name" value="EGF/Laminin"/>
    <property type="match status" value="1"/>
</dbReference>
<feature type="disulfide bond" evidence="7">
    <location>
        <begin position="408"/>
        <end position="417"/>
    </location>
</feature>
<dbReference type="InterPro" id="IPR048287">
    <property type="entry name" value="TSPN-like_N"/>
</dbReference>
<feature type="domain" description="VWFC" evidence="9">
    <location>
        <begin position="1425"/>
        <end position="1483"/>
    </location>
</feature>
<feature type="domain" description="VWFC" evidence="9">
    <location>
        <begin position="1782"/>
        <end position="1841"/>
    </location>
</feature>
<feature type="domain" description="VWFC" evidence="9">
    <location>
        <begin position="2770"/>
        <end position="2830"/>
    </location>
</feature>
<feature type="domain" description="VWFC" evidence="9">
    <location>
        <begin position="339"/>
        <end position="425"/>
    </location>
</feature>
<feature type="domain" description="VWFC" evidence="9">
    <location>
        <begin position="2479"/>
        <end position="2538"/>
    </location>
</feature>
<feature type="domain" description="VWFC" evidence="9">
    <location>
        <begin position="1249"/>
        <end position="1306"/>
    </location>
</feature>
<feature type="domain" description="VWFC" evidence="9">
    <location>
        <begin position="2197"/>
        <end position="2258"/>
    </location>
</feature>
<feature type="domain" description="VWFC" evidence="9">
    <location>
        <begin position="2255"/>
        <end position="2314"/>
    </location>
</feature>
<dbReference type="Gene3D" id="6.20.200.20">
    <property type="match status" value="20"/>
</dbReference>
<reference evidence="12" key="2">
    <citation type="submission" date="2021-01" db="UniProtKB">
        <authorList>
            <consortium name="EnsemblMetazoa"/>
        </authorList>
    </citation>
    <scope>IDENTIFICATION</scope>
</reference>
<feature type="domain" description="VWFC" evidence="9">
    <location>
        <begin position="2597"/>
        <end position="2656"/>
    </location>
</feature>
<feature type="domain" description="VWFC" evidence="9">
    <location>
        <begin position="1841"/>
        <end position="1898"/>
    </location>
</feature>
<dbReference type="InterPro" id="IPR000742">
    <property type="entry name" value="EGF"/>
</dbReference>
<keyword evidence="7" id="KW-0245">EGF-like domain</keyword>
<dbReference type="SMART" id="SM00215">
    <property type="entry name" value="VWC_out"/>
    <property type="match status" value="20"/>
</dbReference>
<evidence type="ECO:0000256" key="6">
    <source>
        <dbReference type="ARBA" id="ARBA00023180"/>
    </source>
</evidence>
<dbReference type="SUPFAM" id="SSF57567">
    <property type="entry name" value="Serine protease inhibitors"/>
    <property type="match status" value="1"/>
</dbReference>
<dbReference type="SMART" id="SM00181">
    <property type="entry name" value="EGF"/>
    <property type="match status" value="1"/>
</dbReference>
<dbReference type="KEGG" id="spu:587640"/>
<dbReference type="FunCoup" id="A0A7M7RDL5">
    <property type="interactions" value="123"/>
</dbReference>
<dbReference type="Pfam" id="PF00093">
    <property type="entry name" value="VWC"/>
    <property type="match status" value="15"/>
</dbReference>
<feature type="domain" description="VWFC" evidence="9">
    <location>
        <begin position="1307"/>
        <end position="1366"/>
    </location>
</feature>
<feature type="domain" description="VWFC" evidence="9">
    <location>
        <begin position="2539"/>
        <end position="2597"/>
    </location>
</feature>
<evidence type="ECO:0000256" key="4">
    <source>
        <dbReference type="ARBA" id="ARBA00022737"/>
    </source>
</evidence>
<feature type="domain" description="VWFC" evidence="9">
    <location>
        <begin position="2957"/>
        <end position="3021"/>
    </location>
</feature>
<dbReference type="SMART" id="SM00216">
    <property type="entry name" value="VWD"/>
    <property type="match status" value="1"/>
</dbReference>
<proteinExistence type="predicted"/>
<feature type="domain" description="VWFC" evidence="9">
    <location>
        <begin position="2020"/>
        <end position="2079"/>
    </location>
</feature>
<dbReference type="SMART" id="SM00058">
    <property type="entry name" value="FN1"/>
    <property type="match status" value="4"/>
</dbReference>
<dbReference type="InterPro" id="IPR008922">
    <property type="entry name" value="Di-copper_centre_dom_sf"/>
</dbReference>
<dbReference type="PROSITE" id="PS50279">
    <property type="entry name" value="BPTI_KUNITZ_2"/>
    <property type="match status" value="1"/>
</dbReference>
<dbReference type="PROSITE" id="PS00497">
    <property type="entry name" value="TYROSINASE_1"/>
    <property type="match status" value="1"/>
</dbReference>
<dbReference type="GO" id="GO:0030513">
    <property type="term" value="P:positive regulation of BMP signaling pathway"/>
    <property type="evidence" value="ECO:0000318"/>
    <property type="project" value="GO_Central"/>
</dbReference>
<dbReference type="PROSITE" id="PS01208">
    <property type="entry name" value="VWFC_1"/>
    <property type="match status" value="14"/>
</dbReference>
<keyword evidence="13" id="KW-1185">Reference proteome</keyword>
<feature type="domain" description="VWFC" evidence="9">
    <location>
        <begin position="1600"/>
        <end position="1663"/>
    </location>
</feature>
<dbReference type="Gene3D" id="2.60.120.200">
    <property type="match status" value="1"/>
</dbReference>
<dbReference type="InParanoid" id="A0A7M7RDL5"/>
<dbReference type="SUPFAM" id="SSF48056">
    <property type="entry name" value="Di-copper centre-containing domain"/>
    <property type="match status" value="1"/>
</dbReference>
<feature type="domain" description="VWFC" evidence="9">
    <location>
        <begin position="2890"/>
        <end position="2957"/>
    </location>
</feature>
<dbReference type="InterPro" id="IPR001846">
    <property type="entry name" value="VWF_type-D"/>
</dbReference>
<dbReference type="InterPro" id="IPR001007">
    <property type="entry name" value="VWF_dom"/>
</dbReference>
<dbReference type="PANTHER" id="PTHR46698:SF6">
    <property type="entry name" value="KIELIN_CHORDIN-LIKE PROTEIN"/>
    <property type="match status" value="1"/>
</dbReference>
<dbReference type="InterPro" id="IPR052424">
    <property type="entry name" value="Kielin_Chordin-BMP_Reg"/>
</dbReference>
<feature type="domain" description="VWFC" evidence="9">
    <location>
        <begin position="2372"/>
        <end position="2431"/>
    </location>
</feature>
<dbReference type="InterPro" id="IPR013320">
    <property type="entry name" value="ConA-like_dom_sf"/>
</dbReference>
<feature type="domain" description="VWFC" evidence="9">
    <location>
        <begin position="1367"/>
        <end position="1425"/>
    </location>
</feature>
<feature type="domain" description="VWFC" evidence="9">
    <location>
        <begin position="2713"/>
        <end position="2770"/>
    </location>
</feature>
<feature type="domain" description="VWFC" evidence="9">
    <location>
        <begin position="1898"/>
        <end position="1958"/>
    </location>
</feature>
<evidence type="ECO:0000256" key="7">
    <source>
        <dbReference type="PROSITE-ProRule" id="PRU00076"/>
    </source>
</evidence>
<evidence type="ECO:0000256" key="1">
    <source>
        <dbReference type="ARBA" id="ARBA00004613"/>
    </source>
</evidence>
<dbReference type="InterPro" id="IPR002223">
    <property type="entry name" value="Kunitz_BPTI"/>
</dbReference>
<evidence type="ECO:0000259" key="8">
    <source>
        <dbReference type="PROSITE" id="PS50026"/>
    </source>
</evidence>
<comment type="subcellular location">
    <subcellularLocation>
        <location evidence="1">Secreted</location>
    </subcellularLocation>
</comment>
<evidence type="ECO:0000256" key="5">
    <source>
        <dbReference type="ARBA" id="ARBA00023157"/>
    </source>
</evidence>
<dbReference type="Pfam" id="PF23334">
    <property type="entry name" value="VWC2L_2nd"/>
    <property type="match status" value="6"/>
</dbReference>
<dbReference type="InterPro" id="IPR036084">
    <property type="entry name" value="Ser_inhib-like_sf"/>
</dbReference>
<dbReference type="PRINTS" id="PR00759">
    <property type="entry name" value="BASICPTASE"/>
</dbReference>
<keyword evidence="3" id="KW-0732">Signal</keyword>
<feature type="domain" description="VWFC" evidence="9">
    <location>
        <begin position="1723"/>
        <end position="1782"/>
    </location>
</feature>
<organism evidence="12 13">
    <name type="scientific">Strongylocentrotus purpuratus</name>
    <name type="common">Purple sea urchin</name>
    <dbReference type="NCBI Taxonomy" id="7668"/>
    <lineage>
        <taxon>Eukaryota</taxon>
        <taxon>Metazoa</taxon>
        <taxon>Echinodermata</taxon>
        <taxon>Eleutherozoa</taxon>
        <taxon>Echinozoa</taxon>
        <taxon>Echinoidea</taxon>
        <taxon>Euechinoidea</taxon>
        <taxon>Echinacea</taxon>
        <taxon>Camarodonta</taxon>
        <taxon>Echinidea</taxon>
        <taxon>Strongylocentrotidae</taxon>
        <taxon>Strongylocentrotus</taxon>
    </lineage>
</organism>
<dbReference type="Proteomes" id="UP000007110">
    <property type="component" value="Unassembled WGS sequence"/>
</dbReference>
<feature type="domain" description="VWFC" evidence="9">
    <location>
        <begin position="1133"/>
        <end position="1190"/>
    </location>
</feature>
<dbReference type="PROSITE" id="PS50026">
    <property type="entry name" value="EGF_3"/>
    <property type="match status" value="1"/>
</dbReference>
<feature type="domain" description="VWFC" evidence="9">
    <location>
        <begin position="1663"/>
        <end position="1723"/>
    </location>
</feature>
<dbReference type="CDD" id="cd00109">
    <property type="entry name" value="Kunitz-type"/>
    <property type="match status" value="1"/>
</dbReference>
<keyword evidence="2" id="KW-0964">Secreted</keyword>
<dbReference type="Gene3D" id="2.10.70.10">
    <property type="entry name" value="Complement Module, domain 1"/>
    <property type="match status" value="10"/>
</dbReference>
<dbReference type="InterPro" id="IPR014853">
    <property type="entry name" value="VWF/SSPO/ZAN-like_Cys-rich_dom"/>
</dbReference>
<dbReference type="OMA" id="YIMTMDC"/>
<feature type="domain" description="EGF-like" evidence="8">
    <location>
        <begin position="381"/>
        <end position="418"/>
    </location>
</feature>
<protein>
    <recommendedName>
        <fullName evidence="14">Kielin/chordin-like protein</fullName>
    </recommendedName>
</protein>
<dbReference type="Gene3D" id="1.10.1280.10">
    <property type="entry name" value="Di-copper center containing domain from catechol oxidase"/>
    <property type="match status" value="1"/>
</dbReference>
<feature type="domain" description="VWFC" evidence="9">
    <location>
        <begin position="3025"/>
        <end position="3085"/>
    </location>
</feature>
<dbReference type="EnsemblMetazoa" id="XM_787355">
    <property type="protein sequence ID" value="XP_792448"/>
    <property type="gene ID" value="LOC587640"/>
</dbReference>
<dbReference type="PROSITE" id="PS00280">
    <property type="entry name" value="BPTI_KUNITZ_1"/>
    <property type="match status" value="1"/>
</dbReference>
<dbReference type="PANTHER" id="PTHR46698">
    <property type="entry name" value="CROSSVEINLESS 2"/>
    <property type="match status" value="1"/>
</dbReference>
<sequence>MVSRSGRWPRGSAGAFVVVVLVIFGELSIMAKHAQSEAVSGFEGIDLLEVFTSGNYTKGITQEQGPLSQSIIWRIRPKTDLITIPPHQIAPLRNQIMQSHAFSVHFLARQSEQTSGMLFSISSQKGGVLFTLTSITRTGEMRIRYRTRESDSLLQTVLPTPLIDSERFAHTLLVIDGDQLTLYTECKSSVDVTLEGVVNFDLQDDAAVSIAQGPLGRNKFNGWMQELMLYPLALTDKPWTCSQESVAAGNGDVFLNDQPQLAELRSRETLVIEPQQNDGPAAAAALTQGESDRIQRLEASIRGMTIMVDMLKAQVSFLDQRLIERERCDCRSPDTGNLSPCFHEGQQYRDGDSWFPDPCTACNCQNGESVCRVDMERQQCREPCAINPCQNGGTCQTLPSVGTFVCICPPTCTGQRCEHKINVCALPLAYGNCDAVGLIRYFYNYNSMRCEQFEYTGCDGNNNNFRSERDCQEQCMMGACCRRSLENQGGGAMTPTGFTCMETTMSNCRDQTTAAQPLNSREQRLEVTAFHPGMSCANVTCDIPGDRCMVAGEYAAYAGENFRSGCQSCQCLTGGRVQCRCENLTTRKEIRDMTRLEMDLFQSAIRQLQSSGPESRWAHMRDLYMKHVMEAHSQASFLVWHRTFLREVERMLQEIDCRVALPYYDFTTDVGNLSHAMVWQPNYFGGDGVGPGSCVPDHPFRSRGQWEPCLARQFQSNAHLPSKIDVAQAMSSPDFATFEACLQAIIGHVYSYIGGHIASSAAPYDPIFFALQSYLDMLFWRWQQMNGNTNGYPVQAREVPMVPFGMRPMDVISSEAQLCVTYALQGFGHPCNNTGLLFDDQGYDAEGFDRNGFDRFGFDRFGYDISGRNRFGQADPREIYIYNMYDFEGYDRRGYDRRGYNRFGFNVEGINRDGFDVSGYDRRGFNRYGFDRTGYDERGFNPFGYHRSGVSDTSDYYNNQGYNFRCLDRSGVNREGYDRFGFNSNYLDASYCNYTYTGPHALYLTYHLDELLFKQNVDFLRSIPRTCPLPAQEPVLWYEQTWLTSPKDLPSKNSVLGISHFPLSTNSRRFCMDVEPLISNCPCDGEPVVCTLNPCDIGCGGFENAVCFLDFCNECRATWYRDGNPVDCGLEINDCVNGTITHRSGSLWKPDACTTCTCDRGTVDCERDSCLPTLCDYPSTPFGECCPVCYNCQYGEQMIVNRETIVPLNDNCAVCECRNGNVRCQTTDCPSPQCTHPLKPRNGCCPECNGCDYEGRRLSNGETFSGDVCSSCTCSYGSVTCEPLRCPTLSCLQQTTPTGECCPRCTDGCEYEGMEFSNGDFFTPMSNPCLRCSCLNNIVRCNPLPCEDAPCPNPVLLLGACCPICTDKCVYNGRTYNNEDRWVADDQCQQCRCQESKVICIDLTECRVECQHGHIAEGQCCSDCTDCSYEGQFRRNGEDFNSANDCNTCRCHYGTVRCQRRPCPSTGCRQEETLDGECCPVCRGCLDRSGTRHDHGDRFIPPYDVCSECSCAEGRLTCQTIQCTDLCSHPVINANECCPVCDSCQDGSVLYANGDIVQSPERCQTCRCSQGSIICDRVPCPQLSCQNPVRMPGQCCPECRQCVFEGTTYQNDEEFISQRDPCQRCRCEVGEVRCTDQRTQGLICGPPCTHPVQIPGQCCPECSQCEYDGRIIPDGMQFRHFTDACQICSCSRGSVNCDSEACPSAQCSNPVYVNPDDCCPRCQVCVDAGREYLDGDRWESSSDPCLECSCQDLRVTCEPRPCPAVQCTHPGKIHSMCCAECTNCEYDRRYITNGQVFGNPLNQCERCTCLNGNIICEPQECPPALCQQPYTPEGQCCPVCRECTYSGVEYQEGQRFTSPQNPCVECTCRGGQVSCEPQPCPPANCPYPMRETCCATCDGCFYNGMNHDNDALFLDTSQDCQECQCVSGDVLCTRPLCPDFENCEIERTPPGECCPICEVQKKLTCSFGDQTHNDGDTFYNPINNCQRCECRNGKVECADSPCPAVSCSHPLTFGCCPSCDGCTYGNDSYANGVVFAEPDNACGQCSCEGGSVSCSPLSCPPLNCPHRTKPEGVCCEICVDLDCVFLGETFLHGRRFEHPQDVCQECVCDDGNSDCAVAPCPTLNCPYPKRGPCCEQCDGCLYNGDEFNDGDVFFNPIDHCQECECQSGFVNCRPRTCPPATCDYPVTISGDCCPVCDGCLYLGRPFENGGSFRNPQDICQSCTCRDGNIICERAECPVASCPFPGQDQCGCPTCDSCDYNNIEYTDGAIFPHSNDTCRECICRQGDVDCRLRECPQPRCFHPIQLPGRCCPSCDGCTYDETSYENGLEFTDTVDSCRVCTCLNGNVNCATRPCDVVSCTHPMQDACNCPTCNGCMYEDVMAISGMTFMDPNNMCRDCLCLQGSVSCINRLCPPVNCTTPINVPGDCCPTCPEDVCGELESLSPCQDCECVEGAWRCVDRPCGPVPCPNPGNDGCCPVCDSCTYGGKPWANGDSFPAPEDQCRTCQCNNGFVSCRDPTCPSVACSHPVIPAGQCCPVCTGQCTVDGITYDNGEDFTPITDHCQRCNCRNGQVFCEAITCSQLCAHPQGIPGQCCPVCDGCSFENLLLSNGQSFGHPADVCQSCLCVNGNVDCQTVNCPTLTCPNPEKAEGQCCGRCLECTYNDQQYQDGAVWFPVDRQCTQCDCIGDQVTCGPLECPASRCTHAVKGSCCAICEGCLFEERLYNNGENFRPDDCRQCNCVNGNVLCIEQECPVLTCENQARDIGQCCERCAGCTYEGFEYSNGESWVSPLNPCLTCQCQDGMTVCTEIRCLTPDFCTSPQYLPDQCCPICPGCVYNGVTYNDGQHFNPYNDPCESCHCERGSLLCLRESCPTMVDCPGEQIIPPAIGECCATCTAEQRTRECTSANVGEVFKPYSDPCYTCECKNLSLWECMSEMCPMLSCPRSEQFVARDECCPRCQRCIDEETGTNYLDGQSWSRGLDNCISCNCNGGAIECEIQQCEQPTCPEGEELYKPEGSCCFACRTAAQPCTYQGIFYQSGDMWLRDECTTCECVAGEVQCRTQRCQVMNCAADETPVVNPGECCPRCILRPATCIAFGDPHYRTFDGKLIHFQGACRYIMTMDCENQDFIVEVTNDDRNMGAVSWTQEVTVIVNGNEVNLGQSGIVRVNNEVVTLPYLMQPFIYVERRATTFYVNTNSGVSVLWDGSSYVEVSVPGTYARKTCGLCGNFNGYPQDDLRTRSGQLASSVAVFGNSWKVSDQDGCDVKDTDPCTEAGFQARKLANIKCAVLKSRRFTSCHSKVPPEQYYAACVYDLCACGSSDTCLCDAIAAYAAECRQEGIHLNWRSSSLCAIDCPVDRGFLFDECGPACPRTCANKDLPPEIVNDQCLRPCIPGCNCPASRVLHDSRCIRESECPLDYNVNSTVLEPPN</sequence>
<evidence type="ECO:0000313" key="12">
    <source>
        <dbReference type="EnsemblMetazoa" id="XP_792448"/>
    </source>
</evidence>
<dbReference type="CDD" id="cd19941">
    <property type="entry name" value="TIL"/>
    <property type="match status" value="1"/>
</dbReference>
<dbReference type="SMART" id="SM00131">
    <property type="entry name" value="KU"/>
    <property type="match status" value="1"/>
</dbReference>
<feature type="domain" description="VWFD" evidence="11">
    <location>
        <begin position="3089"/>
        <end position="3261"/>
    </location>
</feature>
<dbReference type="SUPFAM" id="SSF57603">
    <property type="entry name" value="FnI-like domain"/>
    <property type="match status" value="32"/>
</dbReference>
<dbReference type="InterPro" id="IPR002227">
    <property type="entry name" value="Tyrosinase_Cu-bd"/>
</dbReference>
<dbReference type="GO" id="GO:0004867">
    <property type="term" value="F:serine-type endopeptidase inhibitor activity"/>
    <property type="evidence" value="ECO:0007669"/>
    <property type="project" value="InterPro"/>
</dbReference>
<dbReference type="GO" id="GO:0005576">
    <property type="term" value="C:extracellular region"/>
    <property type="evidence" value="ECO:0000318"/>
    <property type="project" value="GO_Central"/>
</dbReference>
<reference evidence="13" key="1">
    <citation type="submission" date="2015-02" db="EMBL/GenBank/DDBJ databases">
        <title>Genome sequencing for Strongylocentrotus purpuratus.</title>
        <authorList>
            <person name="Murali S."/>
            <person name="Liu Y."/>
            <person name="Vee V."/>
            <person name="English A."/>
            <person name="Wang M."/>
            <person name="Skinner E."/>
            <person name="Han Y."/>
            <person name="Muzny D.M."/>
            <person name="Worley K.C."/>
            <person name="Gibbs R.A."/>
        </authorList>
    </citation>
    <scope>NUCLEOTIDE SEQUENCE</scope>
</reference>
<evidence type="ECO:0000256" key="3">
    <source>
        <dbReference type="ARBA" id="ARBA00022729"/>
    </source>
</evidence>
<evidence type="ECO:0000259" key="9">
    <source>
        <dbReference type="PROSITE" id="PS50184"/>
    </source>
</evidence>
<dbReference type="InterPro" id="IPR000083">
    <property type="entry name" value="Fibronectin_type1"/>
</dbReference>
<dbReference type="GO" id="GO:0016491">
    <property type="term" value="F:oxidoreductase activity"/>
    <property type="evidence" value="ECO:0007669"/>
    <property type="project" value="InterPro"/>
</dbReference>
<dbReference type="Pfam" id="PF00264">
    <property type="entry name" value="Tyrosinase"/>
    <property type="match status" value="1"/>
</dbReference>
<feature type="domain" description="VWFC" evidence="9">
    <location>
        <begin position="1542"/>
        <end position="1600"/>
    </location>
</feature>
<dbReference type="SMART" id="SM00214">
    <property type="entry name" value="VWC"/>
    <property type="match status" value="34"/>
</dbReference>
<feature type="domain" description="BPTI/Kunitz inhibitor" evidence="10">
    <location>
        <begin position="424"/>
        <end position="475"/>
    </location>
</feature>
<dbReference type="RefSeq" id="XP_792448.4">
    <property type="nucleotide sequence ID" value="XM_787355.5"/>
</dbReference>
<dbReference type="SMART" id="SM00832">
    <property type="entry name" value="C8"/>
    <property type="match status" value="1"/>
</dbReference>
<dbReference type="SUPFAM" id="SSF57362">
    <property type="entry name" value="BPTI-like"/>
    <property type="match status" value="1"/>
</dbReference>
<keyword evidence="6" id="KW-0325">Glycoprotein</keyword>
<name>A0A7M7RDL5_STRPU</name>
<dbReference type="SUPFAM" id="SSF49899">
    <property type="entry name" value="Concanavalin A-like lectins/glucanases"/>
    <property type="match status" value="1"/>
</dbReference>
<comment type="caution">
    <text evidence="7">Lacks conserved residue(s) required for the propagation of feature annotation.</text>
</comment>
<dbReference type="SMART" id="SM00210">
    <property type="entry name" value="TSPN"/>
    <property type="match status" value="1"/>
</dbReference>
<evidence type="ECO:0000313" key="13">
    <source>
        <dbReference type="Proteomes" id="UP000007110"/>
    </source>
</evidence>
<dbReference type="PROSITE" id="PS00022">
    <property type="entry name" value="EGF_1"/>
    <property type="match status" value="1"/>
</dbReference>
<dbReference type="Pfam" id="PF00094">
    <property type="entry name" value="VWD"/>
    <property type="match status" value="1"/>
</dbReference>
<evidence type="ECO:0000256" key="2">
    <source>
        <dbReference type="ARBA" id="ARBA00022525"/>
    </source>
</evidence>
<dbReference type="InterPro" id="IPR020901">
    <property type="entry name" value="Prtase_inh_Kunz-CS"/>
</dbReference>
<dbReference type="GeneID" id="587640"/>
<feature type="domain" description="VWFC" evidence="9">
    <location>
        <begin position="2083"/>
        <end position="2138"/>
    </location>
</feature>
<dbReference type="OrthoDB" id="6132182at2759"/>
<keyword evidence="5 7" id="KW-1015">Disulfide bond</keyword>
<evidence type="ECO:0000259" key="11">
    <source>
        <dbReference type="PROSITE" id="PS51233"/>
    </source>
</evidence>
<dbReference type="PROSITE" id="PS51233">
    <property type="entry name" value="VWFD"/>
    <property type="match status" value="1"/>
</dbReference>
<dbReference type="PROSITE" id="PS50184">
    <property type="entry name" value="VWFC_2"/>
    <property type="match status" value="30"/>
</dbReference>
<feature type="domain" description="VWFC" evidence="9">
    <location>
        <begin position="2658"/>
        <end position="2713"/>
    </location>
</feature>
<feature type="domain" description="VWFC" evidence="9">
    <location>
        <begin position="1483"/>
        <end position="1542"/>
    </location>
</feature>
<evidence type="ECO:0008006" key="14">
    <source>
        <dbReference type="Google" id="ProtNLM"/>
    </source>
</evidence>
<evidence type="ECO:0000259" key="10">
    <source>
        <dbReference type="PROSITE" id="PS50279"/>
    </source>
</evidence>
<feature type="domain" description="VWFC" evidence="9">
    <location>
        <begin position="2830"/>
        <end position="2893"/>
    </location>
</feature>
<feature type="disulfide bond" evidence="7">
    <location>
        <begin position="389"/>
        <end position="406"/>
    </location>
</feature>
<dbReference type="InterPro" id="IPR036880">
    <property type="entry name" value="Kunitz_BPTI_sf"/>
</dbReference>
<feature type="domain" description="VWFC" evidence="9">
    <location>
        <begin position="2138"/>
        <end position="2197"/>
    </location>
</feature>